<dbReference type="RefSeq" id="WP_013540317.1">
    <property type="nucleotide sequence ID" value="NC_014931.1"/>
</dbReference>
<evidence type="ECO:0000256" key="7">
    <source>
        <dbReference type="ARBA" id="ARBA00042761"/>
    </source>
</evidence>
<dbReference type="OrthoDB" id="9793333at2"/>
<dbReference type="InterPro" id="IPR002562">
    <property type="entry name" value="3'-5'_exonuclease_dom"/>
</dbReference>
<dbReference type="EMBL" id="CP002417">
    <property type="protein sequence ID" value="ADU36078.1"/>
    <property type="molecule type" value="Genomic_DNA"/>
</dbReference>
<keyword evidence="5" id="KW-0460">Magnesium</keyword>
<dbReference type="GO" id="GO:0003676">
    <property type="term" value="F:nucleic acid binding"/>
    <property type="evidence" value="ECO:0007669"/>
    <property type="project" value="InterPro"/>
</dbReference>
<organism evidence="9 10">
    <name type="scientific">Variovorax paradoxus (strain EPS)</name>
    <dbReference type="NCBI Taxonomy" id="595537"/>
    <lineage>
        <taxon>Bacteria</taxon>
        <taxon>Pseudomonadati</taxon>
        <taxon>Pseudomonadota</taxon>
        <taxon>Betaproteobacteria</taxon>
        <taxon>Burkholderiales</taxon>
        <taxon>Comamonadaceae</taxon>
        <taxon>Variovorax</taxon>
    </lineage>
</organism>
<dbReference type="PANTHER" id="PTHR13620:SF109">
    <property type="entry name" value="3'-5' EXONUCLEASE"/>
    <property type="match status" value="1"/>
</dbReference>
<keyword evidence="1" id="KW-0540">Nuclease</keyword>
<dbReference type="SUPFAM" id="SSF53098">
    <property type="entry name" value="Ribonuclease H-like"/>
    <property type="match status" value="1"/>
</dbReference>
<feature type="domain" description="3'-5' exonuclease" evidence="8">
    <location>
        <begin position="34"/>
        <end position="206"/>
    </location>
</feature>
<dbReference type="eggNOG" id="COG0349">
    <property type="taxonomic scope" value="Bacteria"/>
</dbReference>
<evidence type="ECO:0000313" key="10">
    <source>
        <dbReference type="Proteomes" id="UP000008917"/>
    </source>
</evidence>
<dbReference type="Proteomes" id="UP000008917">
    <property type="component" value="Chromosome"/>
</dbReference>
<dbReference type="HOGENOM" id="CLU_049674_2_2_4"/>
<evidence type="ECO:0000256" key="1">
    <source>
        <dbReference type="ARBA" id="ARBA00022722"/>
    </source>
</evidence>
<dbReference type="Pfam" id="PF01612">
    <property type="entry name" value="DNA_pol_A_exo1"/>
    <property type="match status" value="1"/>
</dbReference>
<protein>
    <recommendedName>
        <fullName evidence="6">3'-5' exonuclease</fullName>
    </recommendedName>
    <alternativeName>
        <fullName evidence="7">Werner Syndrome-like exonuclease</fullName>
    </alternativeName>
</protein>
<evidence type="ECO:0000256" key="4">
    <source>
        <dbReference type="ARBA" id="ARBA00022839"/>
    </source>
</evidence>
<reference evidence="9 10" key="2">
    <citation type="journal article" date="2013" name="Genome Announc.">
        <title>Genome of the Root-Associated Plant Growth-Promoting Bacterium Variovorax paradoxus Strain EPS.</title>
        <authorList>
            <person name="Han J.I."/>
            <person name="Spain J.C."/>
            <person name="Leadbetter J.R."/>
            <person name="Ovchinnikova G."/>
            <person name="Goodwin L.A."/>
            <person name="Han C.S."/>
            <person name="Woyke T."/>
            <person name="Davenport K.W."/>
            <person name="Orwin P.M."/>
        </authorList>
    </citation>
    <scope>NUCLEOTIDE SEQUENCE [LARGE SCALE GENOMIC DNA]</scope>
    <source>
        <strain evidence="9 10">EPS</strain>
    </source>
</reference>
<evidence type="ECO:0000259" key="8">
    <source>
        <dbReference type="SMART" id="SM00474"/>
    </source>
</evidence>
<dbReference type="STRING" id="595537.Varpa_1868"/>
<name>E6V7R5_VARPE</name>
<keyword evidence="2" id="KW-0479">Metal-binding</keyword>
<evidence type="ECO:0000256" key="2">
    <source>
        <dbReference type="ARBA" id="ARBA00022723"/>
    </source>
</evidence>
<dbReference type="InterPro" id="IPR012337">
    <property type="entry name" value="RNaseH-like_sf"/>
</dbReference>
<evidence type="ECO:0000313" key="9">
    <source>
        <dbReference type="EMBL" id="ADU36078.1"/>
    </source>
</evidence>
<dbReference type="SMART" id="SM00474">
    <property type="entry name" value="35EXOc"/>
    <property type="match status" value="1"/>
</dbReference>
<evidence type="ECO:0000256" key="5">
    <source>
        <dbReference type="ARBA" id="ARBA00022842"/>
    </source>
</evidence>
<dbReference type="GO" id="GO:0006139">
    <property type="term" value="P:nucleobase-containing compound metabolic process"/>
    <property type="evidence" value="ECO:0007669"/>
    <property type="project" value="InterPro"/>
</dbReference>
<dbReference type="CDD" id="cd06141">
    <property type="entry name" value="WRN_exo"/>
    <property type="match status" value="1"/>
</dbReference>
<gene>
    <name evidence="9" type="ordered locus">Varpa_1868</name>
</gene>
<dbReference type="GO" id="GO:0046872">
    <property type="term" value="F:metal ion binding"/>
    <property type="evidence" value="ECO:0007669"/>
    <property type="project" value="UniProtKB-KW"/>
</dbReference>
<keyword evidence="4 9" id="KW-0269">Exonuclease</keyword>
<evidence type="ECO:0000256" key="6">
    <source>
        <dbReference type="ARBA" id="ARBA00040531"/>
    </source>
</evidence>
<dbReference type="GO" id="GO:0008408">
    <property type="term" value="F:3'-5' exonuclease activity"/>
    <property type="evidence" value="ECO:0007669"/>
    <property type="project" value="InterPro"/>
</dbReference>
<reference evidence="10" key="1">
    <citation type="submission" date="2010-12" db="EMBL/GenBank/DDBJ databases">
        <title>Complete sequence of Variovorax paradoxus EPS.</title>
        <authorList>
            <consortium name="US DOE Joint Genome Institute"/>
            <person name="Lucas S."/>
            <person name="Copeland A."/>
            <person name="Lapidus A."/>
            <person name="Cheng J.-F."/>
            <person name="Goodwin L."/>
            <person name="Pitluck S."/>
            <person name="Teshima H."/>
            <person name="Detter J.C."/>
            <person name="Han C."/>
            <person name="Tapia R."/>
            <person name="Land M."/>
            <person name="Hauser L."/>
            <person name="Kyrpides N."/>
            <person name="Ivanova N."/>
            <person name="Ovchinnikova G."/>
            <person name="Orwin P."/>
            <person name="Han J.-I.G."/>
            <person name="Woyke T."/>
        </authorList>
    </citation>
    <scope>NUCLEOTIDE SEQUENCE [LARGE SCALE GENOMIC DNA]</scope>
    <source>
        <strain evidence="10">EPS</strain>
    </source>
</reference>
<dbReference type="InterPro" id="IPR051132">
    <property type="entry name" value="3-5_Exonuclease_domain"/>
</dbReference>
<dbReference type="PANTHER" id="PTHR13620">
    <property type="entry name" value="3-5 EXONUCLEASE"/>
    <property type="match status" value="1"/>
</dbReference>
<evidence type="ECO:0000256" key="3">
    <source>
        <dbReference type="ARBA" id="ARBA00022801"/>
    </source>
</evidence>
<dbReference type="Gene3D" id="3.30.420.10">
    <property type="entry name" value="Ribonuclease H-like superfamily/Ribonuclease H"/>
    <property type="match status" value="1"/>
</dbReference>
<sequence length="206" mass="22784">MSDDTSSSSSLQPLPEREQILLLEPFEGLDLKDIVVVTTLQEAEHAAATLLAAGVAGFDTESKPTFAKNEVSGGPHVVQFSTRDRAWLFQLHRTECNPVVAALIASTELKKVGFGLSTDLTLIRNRLNIEPGAVYDIDNEFRRRGYRKSVGVKTAVALVFDRRFMKSRKATTSNWANKQLTESQIRYAANDAYASIRVYDALFAGD</sequence>
<keyword evidence="3" id="KW-0378">Hydrolase</keyword>
<dbReference type="InterPro" id="IPR036397">
    <property type="entry name" value="RNaseH_sf"/>
</dbReference>
<proteinExistence type="predicted"/>
<accession>E6V7R5</accession>
<dbReference type="KEGG" id="vpe:Varpa_1868"/>
<dbReference type="AlphaFoldDB" id="E6V7R5"/>